<proteinExistence type="predicted"/>
<sequence>MPATDSGMGGHRPPDPGGRGEARGPEVATREDAVVAGPANHPPNRGGPHQFAQDGVDSLVEFPALVTTPSDAQGGNSAATTTQTLEGRAHGDTAVEAGAAAPPLPPQRFAAAVGRGGSAKTRLSQAQPPPSDFGGAIPDHLAVLHTIAVDPSEVHLDTALRSRTESETEALLAYLNGTVELPHAPNFLKATMPLLQRAMMEQFHETHIEVTLMADIPPRAKLRKNMTHHTVLDLLYTANADSARGRQMIGRVMDDVKNLHFDGIHTLKFVFNSRRVATLYTGLAFHLNGVCVVLEDSEHAFQRARAQGRFEALADSDDDDSEDEEAPYAYESSHEPAEAITGRDQHVSNSPTAPDVPARGPTESQLAKADRSTEHRQSDAETIGRSHRLSGEGEAADEEMISDTLSVQSGYVGSSAPSCT</sequence>
<dbReference type="EMBL" id="QXFY01000626">
    <property type="protein sequence ID" value="KAE9339352.1"/>
    <property type="molecule type" value="Genomic_DNA"/>
</dbReference>
<organism evidence="2 3">
    <name type="scientific">Phytophthora fragariae</name>
    <dbReference type="NCBI Taxonomy" id="53985"/>
    <lineage>
        <taxon>Eukaryota</taxon>
        <taxon>Sar</taxon>
        <taxon>Stramenopiles</taxon>
        <taxon>Oomycota</taxon>
        <taxon>Peronosporomycetes</taxon>
        <taxon>Peronosporales</taxon>
        <taxon>Peronosporaceae</taxon>
        <taxon>Phytophthora</taxon>
    </lineage>
</organism>
<gene>
    <name evidence="2" type="ORF">PF008_g11610</name>
</gene>
<dbReference type="Proteomes" id="UP000486351">
    <property type="component" value="Unassembled WGS sequence"/>
</dbReference>
<reference evidence="2 3" key="1">
    <citation type="submission" date="2018-09" db="EMBL/GenBank/DDBJ databases">
        <title>Genomic investigation of the strawberry pathogen Phytophthora fragariae indicates pathogenicity is determined by transcriptional variation in three key races.</title>
        <authorList>
            <person name="Adams T.M."/>
            <person name="Armitage A.D."/>
            <person name="Sobczyk M.K."/>
            <person name="Bates H.J."/>
            <person name="Dunwell J.M."/>
            <person name="Nellist C.F."/>
            <person name="Harrison R.J."/>
        </authorList>
    </citation>
    <scope>NUCLEOTIDE SEQUENCE [LARGE SCALE GENOMIC DNA]</scope>
    <source>
        <strain evidence="2 3">NOV-77</strain>
    </source>
</reference>
<feature type="compositionally biased region" description="Basic and acidic residues" evidence="1">
    <location>
        <begin position="368"/>
        <end position="384"/>
    </location>
</feature>
<feature type="compositionally biased region" description="Basic and acidic residues" evidence="1">
    <location>
        <begin position="12"/>
        <end position="33"/>
    </location>
</feature>
<comment type="caution">
    <text evidence="2">The sequence shown here is derived from an EMBL/GenBank/DDBJ whole genome shotgun (WGS) entry which is preliminary data.</text>
</comment>
<evidence type="ECO:0000313" key="3">
    <source>
        <dbReference type="Proteomes" id="UP000486351"/>
    </source>
</evidence>
<feature type="region of interest" description="Disordered" evidence="1">
    <location>
        <begin position="311"/>
        <end position="420"/>
    </location>
</feature>
<accession>A0A6G0RQ81</accession>
<evidence type="ECO:0000256" key="1">
    <source>
        <dbReference type="SAM" id="MobiDB-lite"/>
    </source>
</evidence>
<evidence type="ECO:0000313" key="2">
    <source>
        <dbReference type="EMBL" id="KAE9339352.1"/>
    </source>
</evidence>
<protein>
    <submittedName>
        <fullName evidence="2">Uncharacterized protein</fullName>
    </submittedName>
</protein>
<feature type="compositionally biased region" description="Basic and acidic residues" evidence="1">
    <location>
        <begin position="332"/>
        <end position="346"/>
    </location>
</feature>
<feature type="region of interest" description="Disordered" evidence="1">
    <location>
        <begin position="1"/>
        <end position="53"/>
    </location>
</feature>
<feature type="compositionally biased region" description="Polar residues" evidence="1">
    <location>
        <begin position="403"/>
        <end position="420"/>
    </location>
</feature>
<name>A0A6G0RQ81_9STRA</name>
<feature type="compositionally biased region" description="Acidic residues" evidence="1">
    <location>
        <begin position="314"/>
        <end position="326"/>
    </location>
</feature>
<dbReference type="AlphaFoldDB" id="A0A6G0RQ81"/>